<evidence type="ECO:0000256" key="3">
    <source>
        <dbReference type="ARBA" id="ARBA00022450"/>
    </source>
</evidence>
<evidence type="ECO:0000256" key="9">
    <source>
        <dbReference type="PROSITE-ProRule" id="PRU01363"/>
    </source>
</evidence>
<dbReference type="InterPro" id="IPR049551">
    <property type="entry name" value="PKS_DH_C"/>
</dbReference>
<dbReference type="InterPro" id="IPR049900">
    <property type="entry name" value="PKS_mFAS_DH"/>
</dbReference>
<dbReference type="Pfam" id="PF02801">
    <property type="entry name" value="Ketoacyl-synt_C"/>
    <property type="match status" value="1"/>
</dbReference>
<dbReference type="InterPro" id="IPR016036">
    <property type="entry name" value="Malonyl_transacylase_ACP-bd"/>
</dbReference>
<dbReference type="SMART" id="SM00822">
    <property type="entry name" value="PKS_KR"/>
    <property type="match status" value="1"/>
</dbReference>
<dbReference type="PROSITE" id="PS52004">
    <property type="entry name" value="KS3_2"/>
    <property type="match status" value="1"/>
</dbReference>
<dbReference type="Pfam" id="PF21089">
    <property type="entry name" value="PKS_DH_N"/>
    <property type="match status" value="1"/>
</dbReference>
<dbReference type="SMART" id="SM01294">
    <property type="entry name" value="PKS_PP_betabranch"/>
    <property type="match status" value="1"/>
</dbReference>
<keyword evidence="5" id="KW-0808">Transferase</keyword>
<dbReference type="SMART" id="SM00825">
    <property type="entry name" value="PKS_KS"/>
    <property type="match status" value="1"/>
</dbReference>
<dbReference type="InterPro" id="IPR020806">
    <property type="entry name" value="PKS_PP-bd"/>
</dbReference>
<dbReference type="PROSITE" id="PS50075">
    <property type="entry name" value="CARRIER"/>
    <property type="match status" value="1"/>
</dbReference>
<keyword evidence="3" id="KW-0596">Phosphopantetheine</keyword>
<dbReference type="FunFam" id="1.10.1200.10:FF:000007">
    <property type="entry name" value="Probable polyketide synthase pks17"/>
    <property type="match status" value="1"/>
</dbReference>
<evidence type="ECO:0000256" key="5">
    <source>
        <dbReference type="ARBA" id="ARBA00022679"/>
    </source>
</evidence>
<dbReference type="EMBL" id="VSZQ01000003">
    <property type="protein sequence ID" value="TYR66392.1"/>
    <property type="molecule type" value="Genomic_DNA"/>
</dbReference>
<feature type="active site" description="Proton acceptor; for dehydratase activity" evidence="9">
    <location>
        <position position="957"/>
    </location>
</feature>
<evidence type="ECO:0000256" key="6">
    <source>
        <dbReference type="ARBA" id="ARBA00023194"/>
    </source>
</evidence>
<feature type="active site" description="Proton donor; for dehydratase activity" evidence="9">
    <location>
        <position position="1121"/>
    </location>
</feature>
<dbReference type="SMART" id="SM00826">
    <property type="entry name" value="PKS_DH"/>
    <property type="match status" value="1"/>
</dbReference>
<dbReference type="SUPFAM" id="SSF55048">
    <property type="entry name" value="Probable ACP-binding domain of malonyl-CoA ACP transacylase"/>
    <property type="match status" value="1"/>
</dbReference>
<evidence type="ECO:0000259" key="11">
    <source>
        <dbReference type="PROSITE" id="PS52004"/>
    </source>
</evidence>
<dbReference type="GO" id="GO:0004312">
    <property type="term" value="F:fatty acid synthase activity"/>
    <property type="evidence" value="ECO:0007669"/>
    <property type="project" value="TreeGrafter"/>
</dbReference>
<dbReference type="InterPro" id="IPR036299">
    <property type="entry name" value="Polyketide_synth_docking_sf"/>
</dbReference>
<dbReference type="PANTHER" id="PTHR43775:SF51">
    <property type="entry name" value="INACTIVE PHENOLPHTHIOCEROL SYNTHESIS POLYKETIDE SYNTHASE TYPE I PKS1-RELATED"/>
    <property type="match status" value="1"/>
</dbReference>
<dbReference type="Gene3D" id="3.40.50.720">
    <property type="entry name" value="NAD(P)-binding Rossmann-like Domain"/>
    <property type="match status" value="1"/>
</dbReference>
<dbReference type="InterPro" id="IPR016035">
    <property type="entry name" value="Acyl_Trfase/lysoPLipase"/>
</dbReference>
<dbReference type="InterPro" id="IPR050091">
    <property type="entry name" value="PKS_NRPS_Biosynth_Enz"/>
</dbReference>
<dbReference type="Gene3D" id="3.40.366.10">
    <property type="entry name" value="Malonyl-Coenzyme A Acyl Carrier Protein, domain 2"/>
    <property type="match status" value="1"/>
</dbReference>
<dbReference type="Gene3D" id="3.40.47.10">
    <property type="match status" value="1"/>
</dbReference>
<dbReference type="Pfam" id="PF00698">
    <property type="entry name" value="Acyl_transf_1"/>
    <property type="match status" value="1"/>
</dbReference>
<dbReference type="PROSITE" id="PS00012">
    <property type="entry name" value="PHOSPHOPANTETHEINE"/>
    <property type="match status" value="1"/>
</dbReference>
<dbReference type="CDD" id="cd08956">
    <property type="entry name" value="KR_3_FAS_SDR_x"/>
    <property type="match status" value="1"/>
</dbReference>
<dbReference type="FunFam" id="3.40.47.10:FF:000019">
    <property type="entry name" value="Polyketide synthase type I"/>
    <property type="match status" value="1"/>
</dbReference>
<dbReference type="SMART" id="SM00827">
    <property type="entry name" value="PKS_AT"/>
    <property type="match status" value="1"/>
</dbReference>
<evidence type="ECO:0000256" key="4">
    <source>
        <dbReference type="ARBA" id="ARBA00022553"/>
    </source>
</evidence>
<keyword evidence="7" id="KW-0511">Multifunctional enzyme</keyword>
<dbReference type="Pfam" id="PF16197">
    <property type="entry name" value="KAsynt_C_assoc"/>
    <property type="match status" value="1"/>
</dbReference>
<dbReference type="InterPro" id="IPR049552">
    <property type="entry name" value="PKS_DH_N"/>
</dbReference>
<comment type="caution">
    <text evidence="13">The sequence shown here is derived from an EMBL/GenBank/DDBJ whole genome shotgun (WGS) entry which is preliminary data.</text>
</comment>
<dbReference type="InterPro" id="IPR032821">
    <property type="entry name" value="PKS_assoc"/>
</dbReference>
<feature type="domain" description="Carrier" evidence="10">
    <location>
        <begin position="1663"/>
        <end position="1738"/>
    </location>
</feature>
<proteinExistence type="predicted"/>
<dbReference type="SUPFAM" id="SSF53901">
    <property type="entry name" value="Thiolase-like"/>
    <property type="match status" value="1"/>
</dbReference>
<protein>
    <submittedName>
        <fullName evidence="13">SDR family NAD(P)-dependent oxidoreductase</fullName>
    </submittedName>
</protein>
<dbReference type="SUPFAM" id="SSF101173">
    <property type="entry name" value="Docking domain B of the erythromycin polyketide synthase (DEBS)"/>
    <property type="match status" value="1"/>
</dbReference>
<feature type="domain" description="PKS/mFAS DH" evidence="12">
    <location>
        <begin position="925"/>
        <end position="1200"/>
    </location>
</feature>
<accession>A0A5D4JM49</accession>
<dbReference type="PROSITE" id="PS52019">
    <property type="entry name" value="PKS_MFAS_DH"/>
    <property type="match status" value="1"/>
</dbReference>
<evidence type="ECO:0000256" key="1">
    <source>
        <dbReference type="ARBA" id="ARBA00001957"/>
    </source>
</evidence>
<dbReference type="InterPro" id="IPR014043">
    <property type="entry name" value="Acyl_transferase_dom"/>
</dbReference>
<dbReference type="GO" id="GO:0033068">
    <property type="term" value="P:macrolide biosynthetic process"/>
    <property type="evidence" value="ECO:0007669"/>
    <property type="project" value="UniProtKB-ARBA"/>
</dbReference>
<dbReference type="Pfam" id="PF00109">
    <property type="entry name" value="ketoacyl-synt"/>
    <property type="match status" value="1"/>
</dbReference>
<organism evidence="13 14">
    <name type="scientific">Streptomyces parvus</name>
    <dbReference type="NCBI Taxonomy" id="66428"/>
    <lineage>
        <taxon>Bacteria</taxon>
        <taxon>Bacillati</taxon>
        <taxon>Actinomycetota</taxon>
        <taxon>Actinomycetes</taxon>
        <taxon>Kitasatosporales</taxon>
        <taxon>Streptomycetaceae</taxon>
        <taxon>Streptomyces</taxon>
    </lineage>
</organism>
<dbReference type="GO" id="GO:0004315">
    <property type="term" value="F:3-oxoacyl-[acyl-carrier-protein] synthase activity"/>
    <property type="evidence" value="ECO:0007669"/>
    <property type="project" value="InterPro"/>
</dbReference>
<dbReference type="InterPro" id="IPR014030">
    <property type="entry name" value="Ketoacyl_synth_N"/>
</dbReference>
<dbReference type="InterPro" id="IPR014031">
    <property type="entry name" value="Ketoacyl_synth_C"/>
</dbReference>
<dbReference type="SUPFAM" id="SSF47336">
    <property type="entry name" value="ACP-like"/>
    <property type="match status" value="1"/>
</dbReference>
<dbReference type="GO" id="GO:0031177">
    <property type="term" value="F:phosphopantetheine binding"/>
    <property type="evidence" value="ECO:0007669"/>
    <property type="project" value="InterPro"/>
</dbReference>
<dbReference type="CDD" id="cd00833">
    <property type="entry name" value="PKS"/>
    <property type="match status" value="1"/>
</dbReference>
<dbReference type="FunFam" id="3.40.366.10:FF:000002">
    <property type="entry name" value="Probable polyketide synthase 2"/>
    <property type="match status" value="1"/>
</dbReference>
<dbReference type="Pfam" id="PF08990">
    <property type="entry name" value="Docking"/>
    <property type="match status" value="1"/>
</dbReference>
<dbReference type="PANTHER" id="PTHR43775">
    <property type="entry name" value="FATTY ACID SYNTHASE"/>
    <property type="match status" value="1"/>
</dbReference>
<dbReference type="InterPro" id="IPR042104">
    <property type="entry name" value="PKS_dehydratase_sf"/>
</dbReference>
<evidence type="ECO:0000256" key="8">
    <source>
        <dbReference type="ARBA" id="ARBA00023315"/>
    </source>
</evidence>
<dbReference type="Gene3D" id="3.10.129.110">
    <property type="entry name" value="Polyketide synthase dehydratase"/>
    <property type="match status" value="1"/>
</dbReference>
<dbReference type="Proteomes" id="UP000323242">
    <property type="component" value="Unassembled WGS sequence"/>
</dbReference>
<dbReference type="Pfam" id="PF14765">
    <property type="entry name" value="PS-DH"/>
    <property type="match status" value="1"/>
</dbReference>
<dbReference type="InterPro" id="IPR055123">
    <property type="entry name" value="SpnB-like_Rossmann"/>
</dbReference>
<dbReference type="SUPFAM" id="SSF52151">
    <property type="entry name" value="FabD/lysophospholipase-like"/>
    <property type="match status" value="1"/>
</dbReference>
<dbReference type="SMART" id="SM00823">
    <property type="entry name" value="PKS_PP"/>
    <property type="match status" value="1"/>
</dbReference>
<dbReference type="RefSeq" id="WP_148901199.1">
    <property type="nucleotide sequence ID" value="NZ_VSZQ01000003.1"/>
</dbReference>
<evidence type="ECO:0000256" key="7">
    <source>
        <dbReference type="ARBA" id="ARBA00023268"/>
    </source>
</evidence>
<dbReference type="InterPro" id="IPR020807">
    <property type="entry name" value="PKS_DH"/>
</dbReference>
<dbReference type="InterPro" id="IPR013968">
    <property type="entry name" value="PKS_KR"/>
</dbReference>
<evidence type="ECO:0000256" key="2">
    <source>
        <dbReference type="ARBA" id="ARBA00004792"/>
    </source>
</evidence>
<dbReference type="Gene3D" id="1.10.1200.10">
    <property type="entry name" value="ACP-like"/>
    <property type="match status" value="1"/>
</dbReference>
<dbReference type="InterPro" id="IPR001227">
    <property type="entry name" value="Ac_transferase_dom_sf"/>
</dbReference>
<dbReference type="PROSITE" id="PS00606">
    <property type="entry name" value="KS3_1"/>
    <property type="match status" value="1"/>
</dbReference>
<dbReference type="Pfam" id="PF08659">
    <property type="entry name" value="KR"/>
    <property type="match status" value="1"/>
</dbReference>
<sequence>MTNDEKLREYLKRVLADLRATGKRLREVEAEKSEPIAVVAMGCRLPGGVASPEDLWKLVESGGDGISGFPEDRGWDVDGLFDPDPDRSGTSYVREGGFLHDAAAFDAAFFGISPREALSMNPQQRLLLETSWEVFERAGIDPATLQGSSTGVFAGVMYADYAPRGQGVPKELEGLVGIGNSGSATSGRISYALGLEGPAITVETACSSSLVALHLAVQSLRRGECTMALAGGVAVMATPEVFVDFSRQRGLAADGRVKAFAGAADGTSLSEGVGLVLVERLSDARRLGHPVLAVVRGSAVNQDGASNGLTAPNGPSQQRVIRRALADAGLSSADVDVVEAHGTGTTLGDPIEAQAVLATYGQGRPEGRPLWLGSLKSNIGHAQAAAGVAGVIKMVMALRHGVLPKTLHVDEPSPKVDWAAGEVRLLTDAQEWPDIGRPRRAGVSSFGVSGTNAHVILEETPALEESDAPGAPEPGGLPAVPWLLSARTAEALRSQAEKLLAHVEATGADPVDVALSLSTTRSLFDRRAGVVAADRTGLLQGLAALAAGEPAPRTVSGSVKSGRLALLFAGQGSQRIGMGRELYDSYPVFAEAFDAALAELDPRLRDVVWGDDAELLSRTEYTQPALFAVEVALFRLLESFGVRPDFVAGHSVGELAAVHVAGVLSLADAARLVTARGRLMQSLPADGAMVAVQATEDEVVPLLTGRVGIAAVNGPDAVVVSGEEEAVLAVATHLRAQGRRTSRLAVSHAFHSPLMEPMLAEFRTVAESLTYGPPRIAVVSNLTGTRAPAEQLGSPDHWVRHVREAVRFADGIRFLEEQDVTTYLEVGPGGVLTAMGQNSLGGRGDTEGMLTPLLRRDRPEAESFVSALLQAHVRGVPVEWEALFAGSGARRVELPTYAFQREAYWLRSGATGGDAASLGVFPAGHPLIGAVVPLPDTGGVLVTGLLSLSSHPWLADHRVSGKVLVPGAALVDLVVRAGDEVGAGVLDELVMEAPLVLPERGAVRVQVAVSGADGSGRRAVAVYSGPADSGTDEPWTRHAGGFLTVTGREPDFSYASWPPSGASPVPVESFYETAADSGPEYGPVFQGLTAVWRRGDEIFAEVSLPEGTEAEEYGLHPALLDAALQASSLCSVREDPAGRTFLPFAWNGVALHAAGATELRVRAVPAGPDGVALDLADTTGAAVATIASLVTRPVADGPPGSAGGPEHAPLRVEWTPLELPVAGATLTVVTEVSALTASVRSGGTVPEAALVDLTEPVGDPGPGRARALAHRALELVQAWVEAPELATARLVLLTSGAVREGGDPAAAAVWGLVRSAQSENPGRFVLADIDEDIASRDVLSAAIATGEEQLAIREGGATVPRLTRTVAEAAEPRRPLDPDGTVLITGGTGVLGGVAARHVVAAHGIRHLVIASRRGRAAEGAAELESELKDLGAEAVFVACDTADRQALAAVLAAVPAEHPLTAVVHTAGVLDDGVIPALTPERIDTVFRPKVDAAWHLHELTKDLDLAAFVLYSSIAGTVGSAGQGNYAAANHFLDALARHRRDQGLPAVSLAWGLWGLMSGMTGGLGDADRGRVTRSGMVGLTSDEGMELFDVGLRTTEAVLVAARLDLAALRARADTDGVPPLLRGLVRRGRRAARAGGTAESRGALAERLAGLTPAERTRTLLDLVRDAAAVVLGLAGADSIEPEQAFKDVGFDSLTAVELRNRLAAVTGIRMPATLVFDFPTPEALVGRLLGELLPDTGEEQIDEAREAEIRRALATVPISRLRELGLLKGLLVPTAPGPDAERADEKRRIADMDVDGLIARALGSTSN</sequence>
<name>A0A5D4JM49_9ACTN</name>
<keyword evidence="4" id="KW-0597">Phosphoprotein</keyword>
<dbReference type="InterPro" id="IPR036291">
    <property type="entry name" value="NAD(P)-bd_dom_sf"/>
</dbReference>
<keyword evidence="8" id="KW-0012">Acyltransferase</keyword>
<feature type="region of interest" description="C-terminal hotdog fold" evidence="9">
    <location>
        <begin position="1062"/>
        <end position="1200"/>
    </location>
</feature>
<dbReference type="InterPro" id="IPR036736">
    <property type="entry name" value="ACP-like_sf"/>
</dbReference>
<feature type="domain" description="Ketosynthase family 3 (KS3)" evidence="11">
    <location>
        <begin position="33"/>
        <end position="459"/>
    </location>
</feature>
<keyword evidence="6" id="KW-0045">Antibiotic biosynthesis</keyword>
<dbReference type="Pfam" id="PF00550">
    <property type="entry name" value="PP-binding"/>
    <property type="match status" value="1"/>
</dbReference>
<dbReference type="InterPro" id="IPR016039">
    <property type="entry name" value="Thiolase-like"/>
</dbReference>
<dbReference type="InterPro" id="IPR020841">
    <property type="entry name" value="PKS_Beta-ketoAc_synthase_dom"/>
</dbReference>
<evidence type="ECO:0000259" key="10">
    <source>
        <dbReference type="PROSITE" id="PS50075"/>
    </source>
</evidence>
<dbReference type="InterPro" id="IPR006162">
    <property type="entry name" value="Ppantetheine_attach_site"/>
</dbReference>
<comment type="cofactor">
    <cofactor evidence="1">
        <name>pantetheine 4'-phosphate</name>
        <dbReference type="ChEBI" id="CHEBI:47942"/>
    </cofactor>
</comment>
<evidence type="ECO:0000259" key="12">
    <source>
        <dbReference type="PROSITE" id="PS52019"/>
    </source>
</evidence>
<comment type="pathway">
    <text evidence="2">Antibiotic biosynthesis.</text>
</comment>
<dbReference type="InterPro" id="IPR009081">
    <property type="entry name" value="PP-bd_ACP"/>
</dbReference>
<reference evidence="13 14" key="1">
    <citation type="submission" date="2019-08" db="EMBL/GenBank/DDBJ databases">
        <title>Draft genome for granaticin producer strain Streptomyces parvus C05.</title>
        <authorList>
            <person name="Gonzalez-Pimentel J.L."/>
        </authorList>
    </citation>
    <scope>NUCLEOTIDE SEQUENCE [LARGE SCALE GENOMIC DNA]</scope>
    <source>
        <strain evidence="13 14">C05</strain>
    </source>
</reference>
<dbReference type="Pfam" id="PF22953">
    <property type="entry name" value="SpnB_Rossmann"/>
    <property type="match status" value="1"/>
</dbReference>
<dbReference type="InterPro" id="IPR057326">
    <property type="entry name" value="KR_dom"/>
</dbReference>
<keyword evidence="14" id="KW-1185">Reference proteome</keyword>
<feature type="region of interest" description="N-terminal hotdog fold" evidence="9">
    <location>
        <begin position="925"/>
        <end position="1050"/>
    </location>
</feature>
<evidence type="ECO:0000313" key="13">
    <source>
        <dbReference type="EMBL" id="TYR66392.1"/>
    </source>
</evidence>
<evidence type="ECO:0000313" key="14">
    <source>
        <dbReference type="Proteomes" id="UP000323242"/>
    </source>
</evidence>
<dbReference type="Gene3D" id="3.30.70.3290">
    <property type="match status" value="1"/>
</dbReference>
<dbReference type="InterPro" id="IPR018201">
    <property type="entry name" value="Ketoacyl_synth_AS"/>
</dbReference>
<dbReference type="InterPro" id="IPR015083">
    <property type="entry name" value="NorB/c/GfsB-D-like_docking"/>
</dbReference>
<gene>
    <name evidence="13" type="ORF">FY004_00925</name>
</gene>
<dbReference type="GO" id="GO:0006633">
    <property type="term" value="P:fatty acid biosynthetic process"/>
    <property type="evidence" value="ECO:0007669"/>
    <property type="project" value="InterPro"/>
</dbReference>
<dbReference type="SUPFAM" id="SSF51735">
    <property type="entry name" value="NAD(P)-binding Rossmann-fold domains"/>
    <property type="match status" value="2"/>
</dbReference>